<comment type="caution">
    <text evidence="1">The sequence shown here is derived from an EMBL/GenBank/DDBJ whole genome shotgun (WGS) entry which is preliminary data.</text>
</comment>
<name>A0ACC5YVQ0_9TELE</name>
<accession>A0ACC5YVQ0</accession>
<evidence type="ECO:0000313" key="2">
    <source>
        <dbReference type="Proteomes" id="UP000830395"/>
    </source>
</evidence>
<proteinExistence type="predicted"/>
<organism evidence="1 2">
    <name type="scientific">Pangasius djambal</name>
    <dbReference type="NCBI Taxonomy" id="1691987"/>
    <lineage>
        <taxon>Eukaryota</taxon>
        <taxon>Metazoa</taxon>
        <taxon>Chordata</taxon>
        <taxon>Craniata</taxon>
        <taxon>Vertebrata</taxon>
        <taxon>Euteleostomi</taxon>
        <taxon>Actinopterygii</taxon>
        <taxon>Neopterygii</taxon>
        <taxon>Teleostei</taxon>
        <taxon>Ostariophysi</taxon>
        <taxon>Siluriformes</taxon>
        <taxon>Pangasiidae</taxon>
        <taxon>Pangasius</taxon>
    </lineage>
</organism>
<evidence type="ECO:0000313" key="1">
    <source>
        <dbReference type="EMBL" id="MCJ8739106.1"/>
    </source>
</evidence>
<protein>
    <submittedName>
        <fullName evidence="1">Uncharacterized protein</fullName>
    </submittedName>
</protein>
<keyword evidence="2" id="KW-1185">Reference proteome</keyword>
<sequence>MVTNTLEVAPLFWAEWSLITTSDKTTRMSSAKGIAIGIDLGTTYSCVGVFQHGKVEIIANDQGNRTTPSYVAFTDTERLIGDAAKNQVAMNPNNTVFDAKRLIGRKFDDPVVQSDMKHWPFQVTSDGGKPKVQVEYKGEKKSFYPEEISSMVLVKMKEIAEAYLGQKVTNAVITVPAYFNDSQRQATKDAGVIAGLNVLRIINEPTAAAIAYGLDKGKKGERNVLIFDLGGGTFDVSILTIEDGIFEVKATAGDTHLGGEDFDNRLVNHFVEEFKRKHKKDISQNKRALRRLRTACERAKRTLSSSSQASIEIDSLYEGTDFYTAITRARFEELCSDLFRGTLEPVEKALRDAKMDKSQIHEIVLVGDLFRGTLEPVEKALRDAKMDKSQIHEIVLVGGSTRIPKIQKLLQDFFNGRELNKSINPDEAVAYGAAVQAAILMGDTSGNVQDLLLLDVAPLSLGIETAGGVMTTLIKRNTTIPTKQTQVFSTYADNQPGVLIQVYEGERAMTKDNNLLGKFDLTGIPPAPRGVPQIEVTFDIDANGILNVSAVDKSTGKENKITITNDKGRLSKEEIERMVQEADEYKAEDDRQREKIAAKNSLESYAFNMKNSVEDESLKGKISEEDKKKVIERCNQAITWLETNQLAEKEEFEHELKELEKVCNPIITKLYQGGMPAGSCGAQARSASGANTQGPTIEEVD</sequence>
<dbReference type="EMBL" id="CM040987">
    <property type="protein sequence ID" value="MCJ8739106.1"/>
    <property type="molecule type" value="Genomic_DNA"/>
</dbReference>
<dbReference type="Proteomes" id="UP000830395">
    <property type="component" value="Chromosome 13"/>
</dbReference>
<gene>
    <name evidence="1" type="ORF">PDJAM_G00043450</name>
</gene>
<reference evidence="1" key="1">
    <citation type="submission" date="2020-02" db="EMBL/GenBank/DDBJ databases">
        <title>Genome sequencing of the panga catfish, Pangasius djambal.</title>
        <authorList>
            <person name="Wen M."/>
            <person name="Zahm M."/>
            <person name="Roques C."/>
            <person name="Cabau C."/>
            <person name="Klopp C."/>
            <person name="Donnadieu C."/>
            <person name="Jouanno E."/>
            <person name="Avarre J.-C."/>
            <person name="Campet M."/>
            <person name="Ha T."/>
            <person name="Dugue R."/>
            <person name="Lampietro C."/>
            <person name="Louis A."/>
            <person name="Herpin A."/>
            <person name="Echchiki A."/>
            <person name="Berthelot C."/>
            <person name="Parey E."/>
            <person name="Roest-Crollius H."/>
            <person name="Braasch I."/>
            <person name="Postlethwait J.H."/>
            <person name="Bobe J."/>
            <person name="Montfort J."/>
            <person name="Bouchez O."/>
            <person name="Begum T."/>
            <person name="Schartl M."/>
            <person name="Gustiano R."/>
            <person name="Guiguen Y."/>
        </authorList>
    </citation>
    <scope>NUCLEOTIDE SEQUENCE</scope>
    <source>
        <strain evidence="1">Pdj_M5554</strain>
    </source>
</reference>